<comment type="caution">
    <text evidence="2">The sequence shown here is derived from an EMBL/GenBank/DDBJ whole genome shotgun (WGS) entry which is preliminary data.</text>
</comment>
<evidence type="ECO:0000313" key="3">
    <source>
        <dbReference type="Proteomes" id="UP000193719"/>
    </source>
</evidence>
<evidence type="ECO:0000313" key="2">
    <source>
        <dbReference type="EMBL" id="ORX44056.1"/>
    </source>
</evidence>
<sequence length="263" mass="30917">MARVKPDYSQGSREEHNQGFRKVFKDHPPRYVGKDQGLEYLRDLKAYLQTYTSNVKESQIRDAVLERGGKEVKALYKNVFLKRLDNQSIKWNDINCSKSVIKPCLEKLTQLPTYDPCEDFDEQNAKNKEIYEELVNILLSELAKEEGSKNLREDINLFMATEKEKPSKKPTRKESHVPRTTSYNSNNKILHQPYSHRNKKGKKPYRQSHNIDENILDENITEKDKFSTEEIKARNTSSTRNFEEECIIIRHSSWTMPLMQNMV</sequence>
<feature type="region of interest" description="Disordered" evidence="1">
    <location>
        <begin position="163"/>
        <end position="189"/>
    </location>
</feature>
<feature type="compositionally biased region" description="Polar residues" evidence="1">
    <location>
        <begin position="178"/>
        <end position="189"/>
    </location>
</feature>
<gene>
    <name evidence="2" type="ORF">BCR36DRAFT_373537</name>
</gene>
<feature type="region of interest" description="Disordered" evidence="1">
    <location>
        <begin position="1"/>
        <end position="29"/>
    </location>
</feature>
<dbReference type="EMBL" id="MCFH01000048">
    <property type="protein sequence ID" value="ORX44056.1"/>
    <property type="molecule type" value="Genomic_DNA"/>
</dbReference>
<evidence type="ECO:0000256" key="1">
    <source>
        <dbReference type="SAM" id="MobiDB-lite"/>
    </source>
</evidence>
<proteinExistence type="predicted"/>
<protein>
    <submittedName>
        <fullName evidence="2">Uncharacterized protein</fullName>
    </submittedName>
</protein>
<reference evidence="2 3" key="2">
    <citation type="submission" date="2016-08" db="EMBL/GenBank/DDBJ databases">
        <title>Pervasive Adenine N6-methylation of Active Genes in Fungi.</title>
        <authorList>
            <consortium name="DOE Joint Genome Institute"/>
            <person name="Mondo S.J."/>
            <person name="Dannebaum R.O."/>
            <person name="Kuo R.C."/>
            <person name="Labutti K."/>
            <person name="Haridas S."/>
            <person name="Kuo A."/>
            <person name="Salamov A."/>
            <person name="Ahrendt S.R."/>
            <person name="Lipzen A."/>
            <person name="Sullivan W."/>
            <person name="Andreopoulos W.B."/>
            <person name="Clum A."/>
            <person name="Lindquist E."/>
            <person name="Daum C."/>
            <person name="Ramamoorthy G.K."/>
            <person name="Gryganskyi A."/>
            <person name="Culley D."/>
            <person name="Magnuson J.K."/>
            <person name="James T.Y."/>
            <person name="O'Malley M.A."/>
            <person name="Stajich J.E."/>
            <person name="Spatafora J.W."/>
            <person name="Visel A."/>
            <person name="Grigoriev I.V."/>
        </authorList>
    </citation>
    <scope>NUCLEOTIDE SEQUENCE [LARGE SCALE GENOMIC DNA]</scope>
    <source>
        <strain evidence="3">finn</strain>
    </source>
</reference>
<organism evidence="2 3">
    <name type="scientific">Piromyces finnis</name>
    <dbReference type="NCBI Taxonomy" id="1754191"/>
    <lineage>
        <taxon>Eukaryota</taxon>
        <taxon>Fungi</taxon>
        <taxon>Fungi incertae sedis</taxon>
        <taxon>Chytridiomycota</taxon>
        <taxon>Chytridiomycota incertae sedis</taxon>
        <taxon>Neocallimastigomycetes</taxon>
        <taxon>Neocallimastigales</taxon>
        <taxon>Neocallimastigaceae</taxon>
        <taxon>Piromyces</taxon>
    </lineage>
</organism>
<keyword evidence="3" id="KW-1185">Reference proteome</keyword>
<dbReference type="AlphaFoldDB" id="A0A1Y1UZF1"/>
<accession>A0A1Y1UZF1</accession>
<name>A0A1Y1UZF1_9FUNG</name>
<dbReference type="Proteomes" id="UP000193719">
    <property type="component" value="Unassembled WGS sequence"/>
</dbReference>
<feature type="compositionally biased region" description="Basic and acidic residues" evidence="1">
    <location>
        <begin position="163"/>
        <end position="177"/>
    </location>
</feature>
<reference evidence="2 3" key="1">
    <citation type="submission" date="2016-08" db="EMBL/GenBank/DDBJ databases">
        <title>Genomes of anaerobic fungi encode conserved fungal cellulosomes for biomass hydrolysis.</title>
        <authorList>
            <consortium name="DOE Joint Genome Institute"/>
            <person name="Haitjema C.H."/>
            <person name="Gilmore S.P."/>
            <person name="Henske J.K."/>
            <person name="Solomon K.V."/>
            <person name="De Groot R."/>
            <person name="Kuo A."/>
            <person name="Mondo S.J."/>
            <person name="Salamov A.A."/>
            <person name="Labutti K."/>
            <person name="Zhao Z."/>
            <person name="Chiniquy J."/>
            <person name="Barry K."/>
            <person name="Brewer H.M."/>
            <person name="Purvine S.O."/>
            <person name="Wright A.T."/>
            <person name="Boxma B."/>
            <person name="Van Alen T."/>
            <person name="Hackstein J.H."/>
            <person name="Baker S.E."/>
            <person name="Grigoriev I.V."/>
            <person name="O'Malley M.A."/>
        </authorList>
    </citation>
    <scope>NUCLEOTIDE SEQUENCE [LARGE SCALE GENOMIC DNA]</scope>
    <source>
        <strain evidence="3">finn</strain>
    </source>
</reference>